<name>A0ABP9P8B9_9ACTN</name>
<evidence type="ECO:0000313" key="1">
    <source>
        <dbReference type="EMBL" id="GAA5140818.1"/>
    </source>
</evidence>
<reference evidence="2" key="1">
    <citation type="journal article" date="2019" name="Int. J. Syst. Evol. Microbiol.">
        <title>The Global Catalogue of Microorganisms (GCM) 10K type strain sequencing project: providing services to taxonomists for standard genome sequencing and annotation.</title>
        <authorList>
            <consortium name="The Broad Institute Genomics Platform"/>
            <consortium name="The Broad Institute Genome Sequencing Center for Infectious Disease"/>
            <person name="Wu L."/>
            <person name="Ma J."/>
        </authorList>
    </citation>
    <scope>NUCLEOTIDE SEQUENCE [LARGE SCALE GENOMIC DNA]</scope>
    <source>
        <strain evidence="2">JCM 18459</strain>
    </source>
</reference>
<organism evidence="1 2">
    <name type="scientific">Nocardioides marinquilinus</name>
    <dbReference type="NCBI Taxonomy" id="1210400"/>
    <lineage>
        <taxon>Bacteria</taxon>
        <taxon>Bacillati</taxon>
        <taxon>Actinomycetota</taxon>
        <taxon>Actinomycetes</taxon>
        <taxon>Propionibacteriales</taxon>
        <taxon>Nocardioidaceae</taxon>
        <taxon>Nocardioides</taxon>
    </lineage>
</organism>
<evidence type="ECO:0008006" key="3">
    <source>
        <dbReference type="Google" id="ProtNLM"/>
    </source>
</evidence>
<dbReference type="RefSeq" id="WP_345453351.1">
    <property type="nucleotide sequence ID" value="NZ_BAABKG010000001.1"/>
</dbReference>
<dbReference type="Pfam" id="PF04134">
    <property type="entry name" value="DCC1-like"/>
    <property type="match status" value="1"/>
</dbReference>
<sequence length="121" mass="13087">MTTRTGTLVYDGDCGFCTRSAEWLAARGRATIQPSQTLDLDAVGLTEDDVASAAWWLDADGRVAGRGAEAAAEALKTCRGGWRLVGHVLYARPLRPLADVAYRLVADNRHRLPGSTPMCQR</sequence>
<dbReference type="EMBL" id="BAABKG010000001">
    <property type="protein sequence ID" value="GAA5140818.1"/>
    <property type="molecule type" value="Genomic_DNA"/>
</dbReference>
<dbReference type="InterPro" id="IPR007263">
    <property type="entry name" value="DCC1-like"/>
</dbReference>
<evidence type="ECO:0000313" key="2">
    <source>
        <dbReference type="Proteomes" id="UP001500221"/>
    </source>
</evidence>
<gene>
    <name evidence="1" type="ORF">GCM10023340_01580</name>
</gene>
<accession>A0ABP9P8B9</accession>
<dbReference type="Proteomes" id="UP001500221">
    <property type="component" value="Unassembled WGS sequence"/>
</dbReference>
<comment type="caution">
    <text evidence="1">The sequence shown here is derived from an EMBL/GenBank/DDBJ whole genome shotgun (WGS) entry which is preliminary data.</text>
</comment>
<protein>
    <recommendedName>
        <fullName evidence="3">DUF393 domain-containing protein</fullName>
    </recommendedName>
</protein>
<keyword evidence="2" id="KW-1185">Reference proteome</keyword>
<proteinExistence type="predicted"/>